<dbReference type="KEGG" id="adg:Adeg_1721"/>
<accession>C9R934</accession>
<dbReference type="AlphaFoldDB" id="C9R934"/>
<dbReference type="STRING" id="429009.Adeg_1721"/>
<dbReference type="OrthoDB" id="1808793at2"/>
<dbReference type="Pfam" id="PF07963">
    <property type="entry name" value="N_methyl"/>
    <property type="match status" value="1"/>
</dbReference>
<evidence type="ECO:0000256" key="7">
    <source>
        <dbReference type="ARBA" id="ARBA00022989"/>
    </source>
</evidence>
<evidence type="ECO:0000313" key="10">
    <source>
        <dbReference type="Proteomes" id="UP000002620"/>
    </source>
</evidence>
<reference evidence="9 10" key="1">
    <citation type="submission" date="2009-10" db="EMBL/GenBank/DDBJ databases">
        <title>Complete sequence of chromosome of Ammonifex degensii KC4.</title>
        <authorList>
            <consortium name="US DOE Joint Genome Institute"/>
            <person name="Kerfeld C."/>
            <person name="Goodner B."/>
            <person name="Huber H."/>
            <person name="Stetter K."/>
            <person name="Lucas S."/>
            <person name="Copeland A."/>
            <person name="Lapidus A."/>
            <person name="Glavina del Rio T."/>
            <person name="Dalin E."/>
            <person name="Tice H."/>
            <person name="Bruce D."/>
            <person name="Goodwin L."/>
            <person name="Pitluck S."/>
            <person name="Saunders E."/>
            <person name="Brettin T."/>
            <person name="Detter J.C."/>
            <person name="Han C."/>
            <person name="Larimer F."/>
            <person name="Land M."/>
            <person name="Hauser L."/>
            <person name="Kyrpides N."/>
            <person name="Ovchinnikova G."/>
            <person name="Richardson P."/>
        </authorList>
    </citation>
    <scope>NUCLEOTIDE SEQUENCE [LARGE SCALE GENOMIC DNA]</scope>
    <source>
        <strain evidence="10">DSM 10501 / KC4</strain>
    </source>
</reference>
<dbReference type="eggNOG" id="COG4967">
    <property type="taxonomic scope" value="Bacteria"/>
</dbReference>
<evidence type="ECO:0000256" key="8">
    <source>
        <dbReference type="ARBA" id="ARBA00023136"/>
    </source>
</evidence>
<dbReference type="NCBIfam" id="TIGR02532">
    <property type="entry name" value="IV_pilin_GFxxxE"/>
    <property type="match status" value="1"/>
</dbReference>
<keyword evidence="7" id="KW-1133">Transmembrane helix</keyword>
<evidence type="ECO:0000256" key="4">
    <source>
        <dbReference type="ARBA" id="ARBA00022481"/>
    </source>
</evidence>
<dbReference type="GO" id="GO:0015628">
    <property type="term" value="P:protein secretion by the type II secretion system"/>
    <property type="evidence" value="ECO:0007669"/>
    <property type="project" value="InterPro"/>
</dbReference>
<evidence type="ECO:0000313" key="9">
    <source>
        <dbReference type="EMBL" id="ACX52813.1"/>
    </source>
</evidence>
<comment type="similarity">
    <text evidence="2">Belongs to the GSP I family.</text>
</comment>
<keyword evidence="5" id="KW-0997">Cell inner membrane</keyword>
<dbReference type="InterPro" id="IPR010052">
    <property type="entry name" value="T2SS_protein-GspI"/>
</dbReference>
<evidence type="ECO:0000256" key="5">
    <source>
        <dbReference type="ARBA" id="ARBA00022519"/>
    </source>
</evidence>
<keyword evidence="8" id="KW-0472">Membrane</keyword>
<sequence>MNERGMTLVEVVVALCLFALLATGLMGLFLSGRVATAASSNKQEALCLARALMEAVKASPVEWEGEVQGAGPDYVVLEDKASDQDDAYKGFYLAIIEGAGQGQVRKIQSYDGSSHTAYVAPPWDTAPDTSSRYLIFRLERELPDTSKVAVTAEPSSQQGLEKVTVTVRYRTLWGVREVQLSGERRKGI</sequence>
<dbReference type="RefSeq" id="WP_015739690.1">
    <property type="nucleotide sequence ID" value="NC_013385.1"/>
</dbReference>
<dbReference type="GO" id="GO:0005886">
    <property type="term" value="C:plasma membrane"/>
    <property type="evidence" value="ECO:0007669"/>
    <property type="project" value="UniProtKB-SubCell"/>
</dbReference>
<dbReference type="InterPro" id="IPR012902">
    <property type="entry name" value="N_methyl_site"/>
</dbReference>
<evidence type="ECO:0000256" key="6">
    <source>
        <dbReference type="ARBA" id="ARBA00022692"/>
    </source>
</evidence>
<keyword evidence="4" id="KW-0488">Methylation</keyword>
<dbReference type="GO" id="GO:0015627">
    <property type="term" value="C:type II protein secretion system complex"/>
    <property type="evidence" value="ECO:0007669"/>
    <property type="project" value="InterPro"/>
</dbReference>
<keyword evidence="10" id="KW-1185">Reference proteome</keyword>
<name>C9R934_AMMDK</name>
<dbReference type="HOGENOM" id="CLU_1438321_0_0_9"/>
<evidence type="ECO:0000256" key="1">
    <source>
        <dbReference type="ARBA" id="ARBA00004377"/>
    </source>
</evidence>
<gene>
    <name evidence="9" type="ordered locus">Adeg_1721</name>
</gene>
<evidence type="ECO:0000256" key="3">
    <source>
        <dbReference type="ARBA" id="ARBA00022475"/>
    </source>
</evidence>
<keyword evidence="3" id="KW-1003">Cell membrane</keyword>
<dbReference type="Proteomes" id="UP000002620">
    <property type="component" value="Chromosome"/>
</dbReference>
<dbReference type="PANTHER" id="PTHR38779">
    <property type="entry name" value="TYPE II SECRETION SYSTEM PROTEIN I-RELATED"/>
    <property type="match status" value="1"/>
</dbReference>
<dbReference type="EMBL" id="CP001785">
    <property type="protein sequence ID" value="ACX52813.1"/>
    <property type="molecule type" value="Genomic_DNA"/>
</dbReference>
<dbReference type="PANTHER" id="PTHR38779:SF2">
    <property type="entry name" value="TYPE II SECRETION SYSTEM PROTEIN I-RELATED"/>
    <property type="match status" value="1"/>
</dbReference>
<evidence type="ECO:0000256" key="2">
    <source>
        <dbReference type="ARBA" id="ARBA00008358"/>
    </source>
</evidence>
<organism evidence="9 10">
    <name type="scientific">Ammonifex degensii (strain DSM 10501 / KC4)</name>
    <dbReference type="NCBI Taxonomy" id="429009"/>
    <lineage>
        <taxon>Bacteria</taxon>
        <taxon>Bacillati</taxon>
        <taxon>Bacillota</taxon>
        <taxon>Clostridia</taxon>
        <taxon>Thermoanaerobacterales</taxon>
        <taxon>Thermoanaerobacteraceae</taxon>
        <taxon>Ammonifex</taxon>
    </lineage>
</organism>
<evidence type="ECO:0008006" key="11">
    <source>
        <dbReference type="Google" id="ProtNLM"/>
    </source>
</evidence>
<protein>
    <recommendedName>
        <fullName evidence="11">Prepilin-type N-terminal cleavage/methylation domain-containing protein</fullName>
    </recommendedName>
</protein>
<comment type="subcellular location">
    <subcellularLocation>
        <location evidence="1">Cell inner membrane</location>
        <topology evidence="1">Single-pass membrane protein</topology>
    </subcellularLocation>
</comment>
<proteinExistence type="inferred from homology"/>
<keyword evidence="6" id="KW-0812">Transmembrane</keyword>